<keyword evidence="1" id="KW-0175">Coiled coil</keyword>
<gene>
    <name evidence="4" type="primary">LOC108076864</name>
</gene>
<dbReference type="GeneID" id="108076864"/>
<feature type="chain" id="PRO_5027922479" description="Accessory gland protein Acp29AB-like" evidence="2">
    <location>
        <begin position="24"/>
        <end position="260"/>
    </location>
</feature>
<feature type="coiled-coil region" evidence="1">
    <location>
        <begin position="92"/>
        <end position="158"/>
    </location>
</feature>
<protein>
    <recommendedName>
        <fullName evidence="5">Accessory gland protein Acp29AB-like</fullName>
    </recommendedName>
</protein>
<keyword evidence="3" id="KW-1185">Reference proteome</keyword>
<sequence>MHNFVAFFLWALAACTLWVGSFAEDQSGYVCLIDDPNPKQCDNFCRTELLRMLNEDAGGSGTGNTCDAKIREKLDSVADQQAKLEGQLHGVEAKLEGQLEEVQTKLEDQQTKMEAKLQESLTVLNKLEDSQAKLEIQLQAIVNQLQAVSNKIDDATVEIPDLVWMAQLGFQRIGTRYFRIETETESWDTAKRRCRINDHGNEGYFVSVASQKPAPFLKWGKGEPSDRYHEWNCVNTHDGHMWDYNCNNEIYFICQADNET</sequence>
<reference evidence="3" key="1">
    <citation type="submission" date="2025-05" db="UniProtKB">
        <authorList>
            <consortium name="RefSeq"/>
        </authorList>
    </citation>
    <scope>NUCLEOTIDE SEQUENCE [LARGE SCALE GENOMIC DNA]</scope>
    <source>
        <strain evidence="3">14028-0561.14</strain>
    </source>
</reference>
<dbReference type="InterPro" id="IPR016187">
    <property type="entry name" value="CTDL_fold"/>
</dbReference>
<dbReference type="RefSeq" id="XP_017025383.1">
    <property type="nucleotide sequence ID" value="XM_017169894.1"/>
</dbReference>
<dbReference type="AlphaFoldDB" id="A0A6P4ISD1"/>
<organism evidence="3 4">
    <name type="scientific">Drosophila kikkawai</name>
    <name type="common">Fruit fly</name>
    <dbReference type="NCBI Taxonomy" id="30033"/>
    <lineage>
        <taxon>Eukaryota</taxon>
        <taxon>Metazoa</taxon>
        <taxon>Ecdysozoa</taxon>
        <taxon>Arthropoda</taxon>
        <taxon>Hexapoda</taxon>
        <taxon>Insecta</taxon>
        <taxon>Pterygota</taxon>
        <taxon>Neoptera</taxon>
        <taxon>Endopterygota</taxon>
        <taxon>Diptera</taxon>
        <taxon>Brachycera</taxon>
        <taxon>Muscomorpha</taxon>
        <taxon>Ephydroidea</taxon>
        <taxon>Drosophilidae</taxon>
        <taxon>Drosophila</taxon>
        <taxon>Sophophora</taxon>
    </lineage>
</organism>
<keyword evidence="2" id="KW-0732">Signal</keyword>
<feature type="signal peptide" evidence="2">
    <location>
        <begin position="1"/>
        <end position="23"/>
    </location>
</feature>
<dbReference type="SUPFAM" id="SSF56436">
    <property type="entry name" value="C-type lectin-like"/>
    <property type="match status" value="1"/>
</dbReference>
<evidence type="ECO:0000313" key="3">
    <source>
        <dbReference type="Proteomes" id="UP001652661"/>
    </source>
</evidence>
<evidence type="ECO:0000256" key="2">
    <source>
        <dbReference type="SAM" id="SignalP"/>
    </source>
</evidence>
<evidence type="ECO:0000256" key="1">
    <source>
        <dbReference type="SAM" id="Coils"/>
    </source>
</evidence>
<evidence type="ECO:0008006" key="5">
    <source>
        <dbReference type="Google" id="ProtNLM"/>
    </source>
</evidence>
<dbReference type="OrthoDB" id="7357196at2759"/>
<dbReference type="InterPro" id="IPR016186">
    <property type="entry name" value="C-type_lectin-like/link_sf"/>
</dbReference>
<evidence type="ECO:0000313" key="4">
    <source>
        <dbReference type="RefSeq" id="XP_017025383.1"/>
    </source>
</evidence>
<name>A0A6P4ISD1_DROKI</name>
<reference evidence="4" key="2">
    <citation type="submission" date="2025-08" db="UniProtKB">
        <authorList>
            <consortium name="RefSeq"/>
        </authorList>
    </citation>
    <scope>IDENTIFICATION</scope>
    <source>
        <strain evidence="4">14028-0561.14</strain>
        <tissue evidence="4">Whole fly</tissue>
    </source>
</reference>
<dbReference type="Gene3D" id="3.10.100.10">
    <property type="entry name" value="Mannose-Binding Protein A, subunit A"/>
    <property type="match status" value="1"/>
</dbReference>
<accession>A0A6P4ISD1</accession>
<dbReference type="Proteomes" id="UP001652661">
    <property type="component" value="Chromosome 2L"/>
</dbReference>
<proteinExistence type="predicted"/>